<evidence type="ECO:0000313" key="4">
    <source>
        <dbReference type="EMBL" id="MBT1541674.1"/>
    </source>
</evidence>
<keyword evidence="2" id="KW-0804">Transcription</keyword>
<protein>
    <submittedName>
        <fullName evidence="4">AraC family transcriptional regulator</fullName>
    </submittedName>
</protein>
<dbReference type="Pfam" id="PF12833">
    <property type="entry name" value="HTH_18"/>
    <property type="match status" value="1"/>
</dbReference>
<dbReference type="Pfam" id="PF06719">
    <property type="entry name" value="AraC_N"/>
    <property type="match status" value="1"/>
</dbReference>
<gene>
    <name evidence="4" type="ORF">KK103_07880</name>
</gene>
<dbReference type="InterPro" id="IPR018060">
    <property type="entry name" value="HTH_AraC"/>
</dbReference>
<dbReference type="InterPro" id="IPR009057">
    <property type="entry name" value="Homeodomain-like_sf"/>
</dbReference>
<dbReference type="PROSITE" id="PS01124">
    <property type="entry name" value="HTH_ARAC_FAMILY_2"/>
    <property type="match status" value="1"/>
</dbReference>
<dbReference type="GO" id="GO:0043565">
    <property type="term" value="F:sequence-specific DNA binding"/>
    <property type="evidence" value="ECO:0007669"/>
    <property type="project" value="InterPro"/>
</dbReference>
<dbReference type="SMART" id="SM00342">
    <property type="entry name" value="HTH_ARAC"/>
    <property type="match status" value="1"/>
</dbReference>
<evidence type="ECO:0000259" key="3">
    <source>
        <dbReference type="PROSITE" id="PS01124"/>
    </source>
</evidence>
<dbReference type="SUPFAM" id="SSF46689">
    <property type="entry name" value="Homeodomain-like"/>
    <property type="match status" value="2"/>
</dbReference>
<name>A0A9Q2ZQZ9_9MICO</name>
<feature type="domain" description="HTH araC/xylS-type" evidence="3">
    <location>
        <begin position="190"/>
        <end position="288"/>
    </location>
</feature>
<keyword evidence="1" id="KW-0805">Transcription regulation</keyword>
<sequence>MDDVTSDRLDRALQSVLAHVDDTERAGRLGLRLARVDAPTDLGYQRYTPSVSVVLAGQKRSIVGDDDQLWGRERFIITPVDLPVIAGVVAVEEPAGFVAVVWQLDPAVVAEVATAMSRPHQDEAPPARLGSWTPALADAFARLVGLLDTPEDMAVLAPLVTREVVLRLLQTDQAPRILAAIGNRDGDVVAAATAPLTDRLADPWSVADLAAAVRTSESTLFARFRQVTGMSPVQYLRRLRLGEARRRMIVLGDTAAQAAAAVGYRSASHFSRDYRALHGRPPAADAGRARELMARGEVAIA</sequence>
<dbReference type="InterPro" id="IPR009594">
    <property type="entry name" value="Tscrpt_reg_HTH_AraC_N"/>
</dbReference>
<dbReference type="Proteomes" id="UP000709437">
    <property type="component" value="Unassembled WGS sequence"/>
</dbReference>
<dbReference type="GO" id="GO:0003700">
    <property type="term" value="F:DNA-binding transcription factor activity"/>
    <property type="evidence" value="ECO:0007669"/>
    <property type="project" value="InterPro"/>
</dbReference>
<comment type="caution">
    <text evidence="4">The sequence shown here is derived from an EMBL/GenBank/DDBJ whole genome shotgun (WGS) entry which is preliminary data.</text>
</comment>
<dbReference type="PANTHER" id="PTHR43436:SF1">
    <property type="entry name" value="TRANSCRIPTIONAL REGULATORY PROTEIN"/>
    <property type="match status" value="1"/>
</dbReference>
<dbReference type="RefSeq" id="WP_214562780.1">
    <property type="nucleotide sequence ID" value="NZ_JAHEWX010000007.1"/>
</dbReference>
<accession>A0A9Q2ZQZ9</accession>
<proteinExistence type="predicted"/>
<evidence type="ECO:0000256" key="1">
    <source>
        <dbReference type="ARBA" id="ARBA00023015"/>
    </source>
</evidence>
<organism evidence="4 5">
    <name type="scientific">Curtobacterium flaccumfaciens pv. flaccumfaciens</name>
    <dbReference type="NCBI Taxonomy" id="138532"/>
    <lineage>
        <taxon>Bacteria</taxon>
        <taxon>Bacillati</taxon>
        <taxon>Actinomycetota</taxon>
        <taxon>Actinomycetes</taxon>
        <taxon>Micrococcales</taxon>
        <taxon>Microbacteriaceae</taxon>
        <taxon>Curtobacterium</taxon>
    </lineage>
</organism>
<dbReference type="EMBL" id="JAHEWX010000007">
    <property type="protein sequence ID" value="MBT1541674.1"/>
    <property type="molecule type" value="Genomic_DNA"/>
</dbReference>
<dbReference type="Gene3D" id="1.10.10.60">
    <property type="entry name" value="Homeodomain-like"/>
    <property type="match status" value="1"/>
</dbReference>
<reference evidence="4" key="1">
    <citation type="submission" date="2021-05" db="EMBL/GenBank/DDBJ databases">
        <title>Whole genome sequence of Curtobacterium flaccumfaciens pv. flaccumfaciens strain CFBP 3417.</title>
        <authorList>
            <person name="Osdaghi E."/>
            <person name="Taghouti G."/>
            <person name="Portier P."/>
            <person name="Fazliarab A."/>
            <person name="Taghavi S.M."/>
            <person name="Briand M."/>
            <person name="Le-Saux M."/>
            <person name="Jacques M.-A."/>
        </authorList>
    </citation>
    <scope>NUCLEOTIDE SEQUENCE</scope>
    <source>
        <strain evidence="4">CFBP 3417</strain>
    </source>
</reference>
<dbReference type="AlphaFoldDB" id="A0A9Q2ZQZ9"/>
<evidence type="ECO:0000313" key="5">
    <source>
        <dbReference type="Proteomes" id="UP000709437"/>
    </source>
</evidence>
<dbReference type="PANTHER" id="PTHR43436">
    <property type="entry name" value="ARAC-FAMILY TRANSCRIPTIONAL REGULATOR"/>
    <property type="match status" value="1"/>
</dbReference>
<evidence type="ECO:0000256" key="2">
    <source>
        <dbReference type="ARBA" id="ARBA00023163"/>
    </source>
</evidence>